<dbReference type="EMBL" id="BJNN01000127">
    <property type="protein sequence ID" value="GEC64613.1"/>
    <property type="molecule type" value="Genomic_DNA"/>
</dbReference>
<evidence type="ECO:0000256" key="1">
    <source>
        <dbReference type="SAM" id="MobiDB-lite"/>
    </source>
</evidence>
<accession>A0ABQ0SHJ5</accession>
<keyword evidence="3" id="KW-1185">Reference proteome</keyword>
<feature type="region of interest" description="Disordered" evidence="1">
    <location>
        <begin position="135"/>
        <end position="175"/>
    </location>
</feature>
<evidence type="ECO:0000313" key="2">
    <source>
        <dbReference type="EMBL" id="GEC64613.1"/>
    </source>
</evidence>
<feature type="compositionally biased region" description="Basic and acidic residues" evidence="1">
    <location>
        <begin position="135"/>
        <end position="162"/>
    </location>
</feature>
<name>A0ABQ0SHJ5_NOVHA</name>
<gene>
    <name evidence="2" type="ORF">GHA01_24620</name>
</gene>
<proteinExistence type="predicted"/>
<evidence type="ECO:0000313" key="3">
    <source>
        <dbReference type="Proteomes" id="UP000319478"/>
    </source>
</evidence>
<sequence length="175" mass="19714">MLIQSLLKGVTAVDDNNILKGVVVNNPSPRENFINAVKSQISLVEYDMKPEGEPIKGKKWYKVVDKNAYTFVRYSVKKIKILPTQTDDKAALRVGTTYASLIKFYENLIKVAEAGELDDVLDNVAAEMIAERKASRERNAADPEYQAKREATKAKRETKLLENHGGSELFEHNKD</sequence>
<reference evidence="2 3" key="1">
    <citation type="submission" date="2019-06" db="EMBL/GenBank/DDBJ databases">
        <title>Whole genome shotgun sequence of Komagataeibacter hansenii NBRC 14820.</title>
        <authorList>
            <person name="Hosoyama A."/>
            <person name="Uohara A."/>
            <person name="Ohji S."/>
            <person name="Ichikawa N."/>
        </authorList>
    </citation>
    <scope>NUCLEOTIDE SEQUENCE [LARGE SCALE GENOMIC DNA]</scope>
    <source>
        <strain evidence="2 3">NBRC 14820</strain>
    </source>
</reference>
<protein>
    <submittedName>
        <fullName evidence="2">Uncharacterized protein</fullName>
    </submittedName>
</protein>
<comment type="caution">
    <text evidence="2">The sequence shown here is derived from an EMBL/GenBank/DDBJ whole genome shotgun (WGS) entry which is preliminary data.</text>
</comment>
<organism evidence="2 3">
    <name type="scientific">Novacetimonas hansenii</name>
    <name type="common">Komagataeibacter hansenii</name>
    <dbReference type="NCBI Taxonomy" id="436"/>
    <lineage>
        <taxon>Bacteria</taxon>
        <taxon>Pseudomonadati</taxon>
        <taxon>Pseudomonadota</taxon>
        <taxon>Alphaproteobacteria</taxon>
        <taxon>Acetobacterales</taxon>
        <taxon>Acetobacteraceae</taxon>
        <taxon>Novacetimonas</taxon>
    </lineage>
</organism>
<dbReference type="Proteomes" id="UP000319478">
    <property type="component" value="Unassembled WGS sequence"/>
</dbReference>